<name>A0A1G7BR30_NIADE</name>
<reference evidence="2" key="1">
    <citation type="submission" date="2016-10" db="EMBL/GenBank/DDBJ databases">
        <authorList>
            <person name="Varghese N."/>
            <person name="Submissions S."/>
        </authorList>
    </citation>
    <scope>NUCLEOTIDE SEQUENCE [LARGE SCALE GENOMIC DNA]</scope>
    <source>
        <strain evidence="2">DSM 25811 / CCM 8410 / LMG 26954 / E90</strain>
    </source>
</reference>
<proteinExistence type="predicted"/>
<dbReference type="RefSeq" id="WP_090393605.1">
    <property type="nucleotide sequence ID" value="NZ_FMZO01000032.1"/>
</dbReference>
<dbReference type="EMBL" id="FMZO01000032">
    <property type="protein sequence ID" value="SDE29558.1"/>
    <property type="molecule type" value="Genomic_DNA"/>
</dbReference>
<dbReference type="PROSITE" id="PS51257">
    <property type="entry name" value="PROKAR_LIPOPROTEIN"/>
    <property type="match status" value="1"/>
</dbReference>
<protein>
    <submittedName>
        <fullName evidence="1">Uncharacterized protein</fullName>
    </submittedName>
</protein>
<gene>
    <name evidence="1" type="ORF">SAMN04487894_13222</name>
</gene>
<keyword evidence="2" id="KW-1185">Reference proteome</keyword>
<sequence>MKKSVLVIACFVFAGVVSILSCRKSKTEKSAFDKVYERVNDPQNHYFWEQFHNGNIENVKTVISKLEQQYQEDSSNLVATAHLGFARFWLLSEGLRGGIAPEEIPGHVADARKYFAKAYQMNPNDKRLLGFWADAEMAQAGMTQSQELLQQGYARGLEAISAWPEFNKFTIGISFAGAPVQVPFFQQALEWQWTTLEDCYTASVDRSNPAIQEFISKDLSGHNLGRKRACYNSWIAPHNIEGYFLNMGDMIVRTGDAATAKKIYALAKASPNYDSWAFREVLEKRIRNAERNITVFLDNAQQGIDNVIIASSGYNCSSCHKMSTADQDRFKNYDWVGYFKTRDIYSVSGLKP</sequence>
<dbReference type="Proteomes" id="UP000198757">
    <property type="component" value="Unassembled WGS sequence"/>
</dbReference>
<organism evidence="1 2">
    <name type="scientific">Niabella drilacis (strain DSM 25811 / CCM 8410 / CCUG 62505 / LMG 26954 / E90)</name>
    <dbReference type="NCBI Taxonomy" id="1285928"/>
    <lineage>
        <taxon>Bacteria</taxon>
        <taxon>Pseudomonadati</taxon>
        <taxon>Bacteroidota</taxon>
        <taxon>Chitinophagia</taxon>
        <taxon>Chitinophagales</taxon>
        <taxon>Chitinophagaceae</taxon>
        <taxon>Niabella</taxon>
    </lineage>
</organism>
<dbReference type="OrthoDB" id="9147983at2"/>
<dbReference type="AlphaFoldDB" id="A0A1G7BR30"/>
<evidence type="ECO:0000313" key="1">
    <source>
        <dbReference type="EMBL" id="SDE29558.1"/>
    </source>
</evidence>
<accession>A0A1G7BR30</accession>
<dbReference type="STRING" id="1285928.SAMN04487894_13222"/>
<evidence type="ECO:0000313" key="2">
    <source>
        <dbReference type="Proteomes" id="UP000198757"/>
    </source>
</evidence>